<sequence>MEENRSLMGRLFRMMTSITLTGSRLEMMIEVKEQLIQKTQVENKRNSSIIASMLLIFSFVLYEFSEFAQYFPCFRRNERNEANAPKSDVGLDYPVNQASDICFTVSLYGLVLWGGIHGRNEFLHCCSKLGNIGS</sequence>
<gene>
    <name evidence="1" type="ORF">J1N35_039004</name>
</gene>
<name>A0A9D3UN19_9ROSI</name>
<evidence type="ECO:0000313" key="2">
    <source>
        <dbReference type="Proteomes" id="UP000828251"/>
    </source>
</evidence>
<protein>
    <submittedName>
        <fullName evidence="1">Uncharacterized protein</fullName>
    </submittedName>
</protein>
<dbReference type="OrthoDB" id="1913091at2759"/>
<organism evidence="1 2">
    <name type="scientific">Gossypium stocksii</name>
    <dbReference type="NCBI Taxonomy" id="47602"/>
    <lineage>
        <taxon>Eukaryota</taxon>
        <taxon>Viridiplantae</taxon>
        <taxon>Streptophyta</taxon>
        <taxon>Embryophyta</taxon>
        <taxon>Tracheophyta</taxon>
        <taxon>Spermatophyta</taxon>
        <taxon>Magnoliopsida</taxon>
        <taxon>eudicotyledons</taxon>
        <taxon>Gunneridae</taxon>
        <taxon>Pentapetalae</taxon>
        <taxon>rosids</taxon>
        <taxon>malvids</taxon>
        <taxon>Malvales</taxon>
        <taxon>Malvaceae</taxon>
        <taxon>Malvoideae</taxon>
        <taxon>Gossypium</taxon>
    </lineage>
</organism>
<reference evidence="1 2" key="1">
    <citation type="journal article" date="2021" name="Plant Biotechnol. J.">
        <title>Multi-omics assisted identification of the key and species-specific regulatory components of drought-tolerant mechanisms in Gossypium stocksii.</title>
        <authorList>
            <person name="Yu D."/>
            <person name="Ke L."/>
            <person name="Zhang D."/>
            <person name="Wu Y."/>
            <person name="Sun Y."/>
            <person name="Mei J."/>
            <person name="Sun J."/>
            <person name="Sun Y."/>
        </authorList>
    </citation>
    <scope>NUCLEOTIDE SEQUENCE [LARGE SCALE GENOMIC DNA]</scope>
    <source>
        <strain evidence="2">cv. E1</strain>
        <tissue evidence="1">Leaf</tissue>
    </source>
</reference>
<dbReference type="EMBL" id="JAIQCV010000011">
    <property type="protein sequence ID" value="KAH1048220.1"/>
    <property type="molecule type" value="Genomic_DNA"/>
</dbReference>
<keyword evidence="2" id="KW-1185">Reference proteome</keyword>
<evidence type="ECO:0000313" key="1">
    <source>
        <dbReference type="EMBL" id="KAH1048220.1"/>
    </source>
</evidence>
<dbReference type="Proteomes" id="UP000828251">
    <property type="component" value="Unassembled WGS sequence"/>
</dbReference>
<proteinExistence type="predicted"/>
<comment type="caution">
    <text evidence="1">The sequence shown here is derived from an EMBL/GenBank/DDBJ whole genome shotgun (WGS) entry which is preliminary data.</text>
</comment>
<dbReference type="AlphaFoldDB" id="A0A9D3UN19"/>
<accession>A0A9D3UN19</accession>